<organism evidence="2 3">
    <name type="scientific">Reyranella humidisoli</name>
    <dbReference type="NCBI Taxonomy" id="2849149"/>
    <lineage>
        <taxon>Bacteria</taxon>
        <taxon>Pseudomonadati</taxon>
        <taxon>Pseudomonadota</taxon>
        <taxon>Alphaproteobacteria</taxon>
        <taxon>Hyphomicrobiales</taxon>
        <taxon>Reyranellaceae</taxon>
        <taxon>Reyranella</taxon>
    </lineage>
</organism>
<dbReference type="RefSeq" id="WP_216964906.1">
    <property type="nucleotide sequence ID" value="NZ_JAHOPB010000002.1"/>
</dbReference>
<dbReference type="InterPro" id="IPR000073">
    <property type="entry name" value="AB_hydrolase_1"/>
</dbReference>
<dbReference type="EMBL" id="JAHOPB010000002">
    <property type="protein sequence ID" value="MBU8876258.1"/>
    <property type="molecule type" value="Genomic_DNA"/>
</dbReference>
<comment type="caution">
    <text evidence="2">The sequence shown here is derived from an EMBL/GenBank/DDBJ whole genome shotgun (WGS) entry which is preliminary data.</text>
</comment>
<gene>
    <name evidence="2" type="ORF">KQ910_20965</name>
</gene>
<feature type="domain" description="AB hydrolase-1" evidence="1">
    <location>
        <begin position="89"/>
        <end position="150"/>
    </location>
</feature>
<protein>
    <submittedName>
        <fullName evidence="2">Alpha/beta hydrolase</fullName>
    </submittedName>
</protein>
<reference evidence="2 3" key="1">
    <citation type="submission" date="2021-06" db="EMBL/GenBank/DDBJ databases">
        <authorList>
            <person name="Lee D.H."/>
        </authorList>
    </citation>
    <scope>NUCLEOTIDE SEQUENCE [LARGE SCALE GENOMIC DNA]</scope>
    <source>
        <strain evidence="2 3">MMS21-HV4-11</strain>
    </source>
</reference>
<keyword evidence="2" id="KW-0378">Hydrolase</keyword>
<dbReference type="Pfam" id="PF00561">
    <property type="entry name" value="Abhydrolase_1"/>
    <property type="match status" value="1"/>
</dbReference>
<sequence length="258" mass="28202">MTAVAEALRPPSRTLLFLEGRALQELGAFMMLRPWLAAAPRGDGHPVLVLPGLLASDLSTRPLRSFLKGQGYAAHGWKQGRNLGLRAGIEDGMLARVEELHERYGNRKISLVGWSLGGIYARQIAKMVPDKVRSVISLGSPFAGSPKATNAWRVYEFASGQSVEDSDHKMAGALATPPPVPTTSVFSRTDGICAWQTCINEESEQVENIEVYGSHCGLGHHPAAVYAVADRLAQPEGNWKKFDRSGWKSLVFPDWRRG</sequence>
<dbReference type="GO" id="GO:0016787">
    <property type="term" value="F:hydrolase activity"/>
    <property type="evidence" value="ECO:0007669"/>
    <property type="project" value="UniProtKB-KW"/>
</dbReference>
<dbReference type="Proteomes" id="UP000727907">
    <property type="component" value="Unassembled WGS sequence"/>
</dbReference>
<evidence type="ECO:0000259" key="1">
    <source>
        <dbReference type="Pfam" id="PF00561"/>
    </source>
</evidence>
<proteinExistence type="predicted"/>
<evidence type="ECO:0000313" key="3">
    <source>
        <dbReference type="Proteomes" id="UP000727907"/>
    </source>
</evidence>
<keyword evidence="3" id="KW-1185">Reference proteome</keyword>
<accession>A0ABS6ISP7</accession>
<name>A0ABS6ISP7_9HYPH</name>
<evidence type="ECO:0000313" key="2">
    <source>
        <dbReference type="EMBL" id="MBU8876258.1"/>
    </source>
</evidence>